<dbReference type="AlphaFoldDB" id="A0A2U9SFC1"/>
<accession>A0A2U9SFC1</accession>
<organism evidence="2 3">
    <name type="scientific">Azospirillum ramasamyi</name>
    <dbReference type="NCBI Taxonomy" id="682998"/>
    <lineage>
        <taxon>Bacteria</taxon>
        <taxon>Pseudomonadati</taxon>
        <taxon>Pseudomonadota</taxon>
        <taxon>Alphaproteobacteria</taxon>
        <taxon>Rhodospirillales</taxon>
        <taxon>Azospirillaceae</taxon>
        <taxon>Azospirillum</taxon>
    </lineage>
</organism>
<gene>
    <name evidence="2" type="ORF">DM194_27750</name>
</gene>
<dbReference type="InterPro" id="IPR036388">
    <property type="entry name" value="WH-like_DNA-bd_sf"/>
</dbReference>
<protein>
    <submittedName>
        <fullName evidence="2">Uncharacterized protein</fullName>
    </submittedName>
</protein>
<dbReference type="InterPro" id="IPR036390">
    <property type="entry name" value="WH_DNA-bd_sf"/>
</dbReference>
<proteinExistence type="predicted"/>
<geneLocation type="plasmid" evidence="2 3">
    <name>unnamed6</name>
</geneLocation>
<dbReference type="Gene3D" id="1.10.10.10">
    <property type="entry name" value="Winged helix-like DNA-binding domain superfamily/Winged helix DNA-binding domain"/>
    <property type="match status" value="1"/>
</dbReference>
<evidence type="ECO:0000313" key="3">
    <source>
        <dbReference type="Proteomes" id="UP000249605"/>
    </source>
</evidence>
<reference evidence="2 3" key="1">
    <citation type="submission" date="2018-06" db="EMBL/GenBank/DDBJ databases">
        <title>Complete genome sequencing of Azospirillum sp. M2T2B2.</title>
        <authorList>
            <person name="Heo J."/>
            <person name="Kim S.-J."/>
            <person name="Kwon S.-W."/>
            <person name="Anandham R."/>
        </authorList>
    </citation>
    <scope>NUCLEOTIDE SEQUENCE [LARGE SCALE GENOMIC DNA]</scope>
    <source>
        <strain evidence="2 3">M2T2B2</strain>
        <plasmid evidence="2 3">unnamed6</plasmid>
    </source>
</reference>
<dbReference type="EMBL" id="CP029836">
    <property type="protein sequence ID" value="AWU98084.1"/>
    <property type="molecule type" value="Genomic_DNA"/>
</dbReference>
<dbReference type="Proteomes" id="UP000249605">
    <property type="component" value="Plasmid unnamed6"/>
</dbReference>
<keyword evidence="3" id="KW-1185">Reference proteome</keyword>
<dbReference type="SUPFAM" id="SSF46785">
    <property type="entry name" value="Winged helix' DNA-binding domain"/>
    <property type="match status" value="1"/>
</dbReference>
<dbReference type="RefSeq" id="WP_111070873.1">
    <property type="nucleotide sequence ID" value="NZ_CP029836.1"/>
</dbReference>
<sequence length="546" mass="61298">MALPRDVEIDKPNDLIFSPMRISQAAVYIINAIILNERLAPTDRPEEKRIRVGDLRLIIGAEKSKNAEFLECVLDELLTTKIKWGTAVPKETDVPGSPNMPSASGANLLMLPDGTVDQDAEEFERGGTTFLQDYAYRVKRDGSLVDPERGFIKYRLSERVHQIIRHKVARTNIVLLSQRLFNGTHSFRLYELLLNRVQQEPPGWTLVSHIYELDFLRRYLDLLDRYAEFNDFSKFILKPALKEIDRIAEFHVAVEQMRVSRVVTALRLTLTRKHEYQLPLDLDDAALPRLFEQALVERHVEKARDAMVERLVRLKIGKAAAEQAVARLTPDGVADILRRIDADYRAGYSPNSKTAYLKACLKGDATPGEWAERHAAEQPEGLPEAAVPAYRALMGEFSLTDREAGRLCRAHPPEVIESNLDYVRAIRARSPQPIGKGYVLRAVAEDYAGAKRSGATPATEPPLAKTRQRKAGKLSRKARLAAAWLAEQDIGKRLHWYNASLAAGGPEVEASTSPDNLELWVSHVADAIDAQEDLIKKDDARRAGPN</sequence>
<name>A0A2U9SFC1_9PROT</name>
<dbReference type="OrthoDB" id="581589at2"/>
<dbReference type="Pfam" id="PF21205">
    <property type="entry name" value="Rep3_C"/>
    <property type="match status" value="1"/>
</dbReference>
<feature type="region of interest" description="Disordered" evidence="1">
    <location>
        <begin position="450"/>
        <end position="474"/>
    </location>
</feature>
<keyword evidence="2" id="KW-0614">Plasmid</keyword>
<evidence type="ECO:0000256" key="1">
    <source>
        <dbReference type="SAM" id="MobiDB-lite"/>
    </source>
</evidence>
<dbReference type="KEGG" id="azm:DM194_27750"/>
<evidence type="ECO:0000313" key="2">
    <source>
        <dbReference type="EMBL" id="AWU98084.1"/>
    </source>
</evidence>